<proteinExistence type="predicted"/>
<dbReference type="RefSeq" id="WP_188897315.1">
    <property type="nucleotide sequence ID" value="NZ_BMKS01000001.1"/>
</dbReference>
<evidence type="ECO:0000313" key="2">
    <source>
        <dbReference type="Proteomes" id="UP000597507"/>
    </source>
</evidence>
<comment type="caution">
    <text evidence="1">The sequence shown here is derived from an EMBL/GenBank/DDBJ whole genome shotgun (WGS) entry which is preliminary data.</text>
</comment>
<dbReference type="PANTHER" id="PTHR12526">
    <property type="entry name" value="GLYCOSYLTRANSFERASE"/>
    <property type="match status" value="1"/>
</dbReference>
<reference evidence="1 2" key="1">
    <citation type="journal article" date="2014" name="Int. J. Syst. Evol. Microbiol.">
        <title>Complete genome sequence of Corynebacterium casei LMG S-19264T (=DSM 44701T), isolated from a smear-ripened cheese.</title>
        <authorList>
            <consortium name="US DOE Joint Genome Institute (JGI-PGF)"/>
            <person name="Walter F."/>
            <person name="Albersmeier A."/>
            <person name="Kalinowski J."/>
            <person name="Ruckert C."/>
        </authorList>
    </citation>
    <scope>NUCLEOTIDE SEQUENCE [LARGE SCALE GENOMIC DNA]</scope>
    <source>
        <strain evidence="1 2">CGMCC 1.16330</strain>
    </source>
</reference>
<dbReference type="Pfam" id="PF13692">
    <property type="entry name" value="Glyco_trans_1_4"/>
    <property type="match status" value="1"/>
</dbReference>
<dbReference type="Proteomes" id="UP000597507">
    <property type="component" value="Unassembled WGS sequence"/>
</dbReference>
<dbReference type="EMBL" id="BMKS01000001">
    <property type="protein sequence ID" value="GGG16360.1"/>
    <property type="molecule type" value="Genomic_DNA"/>
</dbReference>
<keyword evidence="2" id="KW-1185">Reference proteome</keyword>
<accession>A0A8J3EAS3</accession>
<dbReference type="Gene3D" id="3.40.50.2000">
    <property type="entry name" value="Glycogen Phosphorylase B"/>
    <property type="match status" value="1"/>
</dbReference>
<dbReference type="AlphaFoldDB" id="A0A8J3EAS3"/>
<sequence length="558" mass="60345">MTTPNAAIFYDPDGYDTTAAPIIGRRVAGEEFLRAFVRHSGFDRLRAVVRLPEHGERFRHQVARMGATVPADWVPHDEPHRIAGMGSLFLPGPGLPQYAWQRRRHRQDAYSLCGVTHTTCTDRTMDSIGDLLVSPTQPWDALVCTSRAVRDMVARLLQEHALYLRDRLGARRIEGPQLPVIPLGVDSEALALPEAARAGWRGRLGIAEGDVAALMLGRLSHATKVNPLPMYLALGRAARAAAAPGRRVHLILAGWFDGPAAERAFREPPATLCPEVTVHVLDGRAPEVRRGIWAAADFFTLLVDNIQETFGLAPVEAMAAGLPVVVSDWDGFRDTVEDGVQGFRIPTLMATAGGDLASRYAVWADSYADYAAGVGQFVAVDVAAAEAAYRTLIAEPERRRAMAEAARARARAAYDWRVVIGQYRALWDELARLRQGAASAGSERAPPVAGRERVPLRPNPFAAFAAYPTRRLAAAMRFAPAPGVSRETLQALGAVPGAVVRGALLPSAAEMEAVLDRLAADGPASLETLTGLVPPGRRQRLARGLAWLAKLDLVRVAE</sequence>
<name>A0A8J3EAS3_9PROT</name>
<gene>
    <name evidence="1" type="ORF">GCM10010964_00800</name>
</gene>
<organism evidence="1 2">
    <name type="scientific">Caldovatus sediminis</name>
    <dbReference type="NCBI Taxonomy" id="2041189"/>
    <lineage>
        <taxon>Bacteria</taxon>
        <taxon>Pseudomonadati</taxon>
        <taxon>Pseudomonadota</taxon>
        <taxon>Alphaproteobacteria</taxon>
        <taxon>Acetobacterales</taxon>
        <taxon>Roseomonadaceae</taxon>
        <taxon>Caldovatus</taxon>
    </lineage>
</organism>
<protein>
    <recommendedName>
        <fullName evidence="3">Glycosyltransferase</fullName>
    </recommendedName>
</protein>
<evidence type="ECO:0000313" key="1">
    <source>
        <dbReference type="EMBL" id="GGG16360.1"/>
    </source>
</evidence>
<dbReference type="SUPFAM" id="SSF53756">
    <property type="entry name" value="UDP-Glycosyltransferase/glycogen phosphorylase"/>
    <property type="match status" value="1"/>
</dbReference>
<evidence type="ECO:0008006" key="3">
    <source>
        <dbReference type="Google" id="ProtNLM"/>
    </source>
</evidence>